<name>A0ABW4PXJ2_9MICO</name>
<dbReference type="NCBIfam" id="TIGR01552">
    <property type="entry name" value="phd_fam"/>
    <property type="match status" value="1"/>
</dbReference>
<comment type="caution">
    <text evidence="3">The sequence shown here is derived from an EMBL/GenBank/DDBJ whole genome shotgun (WGS) entry which is preliminary data.</text>
</comment>
<organism evidence="3 4">
    <name type="scientific">Brachybacterium rhamnosum</name>
    <dbReference type="NCBI Taxonomy" id="173361"/>
    <lineage>
        <taxon>Bacteria</taxon>
        <taxon>Bacillati</taxon>
        <taxon>Actinomycetota</taxon>
        <taxon>Actinomycetes</taxon>
        <taxon>Micrococcales</taxon>
        <taxon>Dermabacteraceae</taxon>
        <taxon>Brachybacterium</taxon>
    </lineage>
</organism>
<evidence type="ECO:0000256" key="2">
    <source>
        <dbReference type="RuleBase" id="RU362080"/>
    </source>
</evidence>
<reference evidence="4" key="1">
    <citation type="journal article" date="2019" name="Int. J. Syst. Evol. Microbiol.">
        <title>The Global Catalogue of Microorganisms (GCM) 10K type strain sequencing project: providing services to taxonomists for standard genome sequencing and annotation.</title>
        <authorList>
            <consortium name="The Broad Institute Genomics Platform"/>
            <consortium name="The Broad Institute Genome Sequencing Center for Infectious Disease"/>
            <person name="Wu L."/>
            <person name="Ma J."/>
        </authorList>
    </citation>
    <scope>NUCLEOTIDE SEQUENCE [LARGE SCALE GENOMIC DNA]</scope>
    <source>
        <strain evidence="4">JCM 11650</strain>
    </source>
</reference>
<dbReference type="InterPro" id="IPR006442">
    <property type="entry name" value="Antitoxin_Phd/YefM"/>
</dbReference>
<comment type="function">
    <text evidence="2">Antitoxin component of a type II toxin-antitoxin (TA) system.</text>
</comment>
<dbReference type="EMBL" id="JBHUFL010000002">
    <property type="protein sequence ID" value="MFD1834890.1"/>
    <property type="molecule type" value="Genomic_DNA"/>
</dbReference>
<comment type="similarity">
    <text evidence="1 2">Belongs to the phD/YefM antitoxin family.</text>
</comment>
<dbReference type="InterPro" id="IPR036165">
    <property type="entry name" value="YefM-like_sf"/>
</dbReference>
<protein>
    <recommendedName>
        <fullName evidence="2">Antitoxin</fullName>
    </recommendedName>
</protein>
<evidence type="ECO:0000313" key="3">
    <source>
        <dbReference type="EMBL" id="MFD1834890.1"/>
    </source>
</evidence>
<dbReference type="Pfam" id="PF02604">
    <property type="entry name" value="PhdYeFM_antitox"/>
    <property type="match status" value="1"/>
</dbReference>
<dbReference type="RefSeq" id="WP_264450491.1">
    <property type="nucleotide sequence ID" value="NZ_BAAAIS010000002.1"/>
</dbReference>
<sequence length="78" mass="8960">MATVSCSRFRTRLSEHLELSRREPVTISSRGVRRRAVLVSADFYDRALAALGDEPYAPPARTPEQELRDETDRYLGFF</sequence>
<dbReference type="Proteomes" id="UP001597280">
    <property type="component" value="Unassembled WGS sequence"/>
</dbReference>
<proteinExistence type="inferred from homology"/>
<evidence type="ECO:0000256" key="1">
    <source>
        <dbReference type="ARBA" id="ARBA00009981"/>
    </source>
</evidence>
<evidence type="ECO:0000313" key="4">
    <source>
        <dbReference type="Proteomes" id="UP001597280"/>
    </source>
</evidence>
<accession>A0ABW4PXJ2</accession>
<gene>
    <name evidence="3" type="ORF">ACFSDA_07350</name>
</gene>
<dbReference type="Gene3D" id="3.40.1620.10">
    <property type="entry name" value="YefM-like domain"/>
    <property type="match status" value="1"/>
</dbReference>
<dbReference type="SUPFAM" id="SSF143120">
    <property type="entry name" value="YefM-like"/>
    <property type="match status" value="1"/>
</dbReference>
<keyword evidence="4" id="KW-1185">Reference proteome</keyword>